<organism evidence="1 2">
    <name type="scientific">Xenorhabdus innexi</name>
    <dbReference type="NCBI Taxonomy" id="290109"/>
    <lineage>
        <taxon>Bacteria</taxon>
        <taxon>Pseudomonadati</taxon>
        <taxon>Pseudomonadota</taxon>
        <taxon>Gammaproteobacteria</taxon>
        <taxon>Enterobacterales</taxon>
        <taxon>Morganellaceae</taxon>
        <taxon>Xenorhabdus</taxon>
    </lineage>
</organism>
<gene>
    <name evidence="1" type="ORF">XIS1_1700115</name>
</gene>
<evidence type="ECO:0000313" key="1">
    <source>
        <dbReference type="EMBL" id="SIP73064.1"/>
    </source>
</evidence>
<evidence type="ECO:0000313" key="2">
    <source>
        <dbReference type="Proteomes" id="UP000196435"/>
    </source>
</evidence>
<dbReference type="AlphaFoldDB" id="A0A1N6MWB0"/>
<sequence>MTKLILKLSTKLPDLVHLIKRKIYIILLLQFYSPPIYCVSGRFTATSSQQDFSHLGALCCQRTGRTILGEIRKRRCISS</sequence>
<protein>
    <submittedName>
        <fullName evidence="1">Uncharacterized protein</fullName>
    </submittedName>
</protein>
<dbReference type="EMBL" id="FTLG01000080">
    <property type="protein sequence ID" value="SIP73064.1"/>
    <property type="molecule type" value="Genomic_DNA"/>
</dbReference>
<proteinExistence type="predicted"/>
<accession>A0A1N6MWB0</accession>
<name>A0A1N6MWB0_9GAMM</name>
<dbReference type="Proteomes" id="UP000196435">
    <property type="component" value="Unassembled WGS sequence"/>
</dbReference>
<reference evidence="2" key="1">
    <citation type="submission" date="2016-12" db="EMBL/GenBank/DDBJ databases">
        <authorList>
            <person name="Gaudriault S."/>
        </authorList>
    </citation>
    <scope>NUCLEOTIDE SEQUENCE [LARGE SCALE GENOMIC DNA]</scope>
    <source>
        <strain evidence="2">HGB1681 (deposited as PTA-6826 in the American Type Culture Collection)</strain>
    </source>
</reference>